<gene>
    <name evidence="2" type="ORF">PUR21_21695</name>
</gene>
<feature type="domain" description="Polymerase beta nucleotidyltransferase" evidence="1">
    <location>
        <begin position="39"/>
        <end position="108"/>
    </location>
</feature>
<accession>A0ABU9ZG09</accession>
<dbReference type="SUPFAM" id="SSF81301">
    <property type="entry name" value="Nucleotidyltransferase"/>
    <property type="match status" value="1"/>
</dbReference>
<evidence type="ECO:0000313" key="2">
    <source>
        <dbReference type="EMBL" id="MEN3230221.1"/>
    </source>
</evidence>
<name>A0ABU9ZG09_9HYPH</name>
<keyword evidence="3" id="KW-1185">Reference proteome</keyword>
<dbReference type="Proteomes" id="UP001404845">
    <property type="component" value="Unassembled WGS sequence"/>
</dbReference>
<reference evidence="2 3" key="1">
    <citation type="journal article" date="2023" name="PLoS ONE">
        <title>Complete genome assembly of Hawai'i environmental nontuberculous mycobacteria reveals unexpected co-isolation with methylobacteria.</title>
        <authorList>
            <person name="Hendrix J."/>
            <person name="Epperson L.E."/>
            <person name="Tong E.I."/>
            <person name="Chan Y.L."/>
            <person name="Hasan N.A."/>
            <person name="Dawrs S.N."/>
            <person name="Norton G.J."/>
            <person name="Virdi R."/>
            <person name="Crooks J.L."/>
            <person name="Chan E.D."/>
            <person name="Honda J.R."/>
            <person name="Strong M."/>
        </authorList>
    </citation>
    <scope>NUCLEOTIDE SEQUENCE [LARGE SCALE GENOMIC DNA]</scope>
    <source>
        <strain evidence="2 3">NJH_HI01</strain>
    </source>
</reference>
<organism evidence="2 3">
    <name type="scientific">Methylorubrum rhodesianum</name>
    <dbReference type="NCBI Taxonomy" id="29427"/>
    <lineage>
        <taxon>Bacteria</taxon>
        <taxon>Pseudomonadati</taxon>
        <taxon>Pseudomonadota</taxon>
        <taxon>Alphaproteobacteria</taxon>
        <taxon>Hyphomicrobiales</taxon>
        <taxon>Methylobacteriaceae</taxon>
        <taxon>Methylorubrum</taxon>
    </lineage>
</organism>
<evidence type="ECO:0000313" key="3">
    <source>
        <dbReference type="Proteomes" id="UP001404845"/>
    </source>
</evidence>
<dbReference type="InterPro" id="IPR043519">
    <property type="entry name" value="NT_sf"/>
</dbReference>
<proteinExistence type="predicted"/>
<dbReference type="CDD" id="cd05403">
    <property type="entry name" value="NT_KNTase_like"/>
    <property type="match status" value="1"/>
</dbReference>
<comment type="caution">
    <text evidence="2">The sequence shown here is derived from an EMBL/GenBank/DDBJ whole genome shotgun (WGS) entry which is preliminary data.</text>
</comment>
<dbReference type="Pfam" id="PF18765">
    <property type="entry name" value="Polbeta"/>
    <property type="match status" value="1"/>
</dbReference>
<evidence type="ECO:0000259" key="1">
    <source>
        <dbReference type="Pfam" id="PF18765"/>
    </source>
</evidence>
<dbReference type="InterPro" id="IPR041633">
    <property type="entry name" value="Polbeta"/>
</dbReference>
<protein>
    <submittedName>
        <fullName evidence="2">Nucleotidyltransferase domain-containing protein</fullName>
    </submittedName>
</protein>
<dbReference type="EMBL" id="JAQYXL010000001">
    <property type="protein sequence ID" value="MEN3230221.1"/>
    <property type="molecule type" value="Genomic_DNA"/>
</dbReference>
<dbReference type="Gene3D" id="3.30.460.10">
    <property type="entry name" value="Beta Polymerase, domain 2"/>
    <property type="match status" value="1"/>
</dbReference>
<dbReference type="RefSeq" id="WP_345971637.1">
    <property type="nucleotide sequence ID" value="NZ_JAQYXL010000001.1"/>
</dbReference>
<sequence>MSATTLSARKAFEAARRAAAAAEVVEQLRTYARSRAGRFVVFGSFVDRRMRFDSDLDVLLDFPETETPAAWNFVEDACSRARLDPDIHDASTSKAAFVARVMSKGVVLS</sequence>